<dbReference type="InterPro" id="IPR016040">
    <property type="entry name" value="NAD(P)-bd_dom"/>
</dbReference>
<dbReference type="InterPro" id="IPR036291">
    <property type="entry name" value="NAD(P)-bd_dom_sf"/>
</dbReference>
<dbReference type="RefSeq" id="WP_219749551.1">
    <property type="nucleotide sequence ID" value="NZ_JAHXZN010000006.1"/>
</dbReference>
<evidence type="ECO:0000313" key="3">
    <source>
        <dbReference type="Proteomes" id="UP000759103"/>
    </source>
</evidence>
<dbReference type="Gene3D" id="3.40.50.720">
    <property type="entry name" value="NAD(P)-binding Rossmann-like Domain"/>
    <property type="match status" value="1"/>
</dbReference>
<reference evidence="2 3" key="1">
    <citation type="submission" date="2021-07" db="EMBL/GenBank/DDBJ databases">
        <title>Sphingomonas sp.</title>
        <authorList>
            <person name="Feng G."/>
            <person name="Li J."/>
            <person name="Pan M."/>
        </authorList>
    </citation>
    <scope>NUCLEOTIDE SEQUENCE [LARGE SCALE GENOMIC DNA]</scope>
    <source>
        <strain evidence="2 3">RRHST34</strain>
    </source>
</reference>
<evidence type="ECO:0000313" key="2">
    <source>
        <dbReference type="EMBL" id="MBW6532197.1"/>
    </source>
</evidence>
<dbReference type="Pfam" id="PF13460">
    <property type="entry name" value="NAD_binding_10"/>
    <property type="match status" value="1"/>
</dbReference>
<name>A0ABS7BRV6_9SPHN</name>
<evidence type="ECO:0000259" key="1">
    <source>
        <dbReference type="Pfam" id="PF13460"/>
    </source>
</evidence>
<keyword evidence="3" id="KW-1185">Reference proteome</keyword>
<accession>A0ABS7BRV6</accession>
<comment type="caution">
    <text evidence="2">The sequence shown here is derived from an EMBL/GenBank/DDBJ whole genome shotgun (WGS) entry which is preliminary data.</text>
</comment>
<dbReference type="InterPro" id="IPR051606">
    <property type="entry name" value="Polyketide_Oxido-like"/>
</dbReference>
<dbReference type="PANTHER" id="PTHR43355">
    <property type="entry name" value="FLAVIN REDUCTASE (NADPH)"/>
    <property type="match status" value="1"/>
</dbReference>
<proteinExistence type="predicted"/>
<protein>
    <submittedName>
        <fullName evidence="2">NAD(P)-dependent oxidoreductase</fullName>
    </submittedName>
</protein>
<dbReference type="EMBL" id="JAHXZN010000006">
    <property type="protein sequence ID" value="MBW6532197.1"/>
    <property type="molecule type" value="Genomic_DNA"/>
</dbReference>
<feature type="domain" description="NAD(P)-binding" evidence="1">
    <location>
        <begin position="7"/>
        <end position="187"/>
    </location>
</feature>
<sequence length="202" mass="21276">MRVAVLGASGRAGKEITQELARRGHQVTAIARHPAAISAANGVTALAGDAHDADALAGLVRGHDAVISALHFDVTAETLLGALRAAGVPRLLVTGGAASLRTADGGRLIDSPDFPAAWRDMAMGGVRFLEALRGVEDVDWTFFSPAALIEEGPRTGRFRLGGDELVVDGEGQSRISFADYAIAMVDELEQHRHPRARFTAAY</sequence>
<dbReference type="Proteomes" id="UP000759103">
    <property type="component" value="Unassembled WGS sequence"/>
</dbReference>
<dbReference type="PANTHER" id="PTHR43355:SF2">
    <property type="entry name" value="FLAVIN REDUCTASE (NADPH)"/>
    <property type="match status" value="1"/>
</dbReference>
<gene>
    <name evidence="2" type="ORF">KZ820_15755</name>
</gene>
<dbReference type="SUPFAM" id="SSF51735">
    <property type="entry name" value="NAD(P)-binding Rossmann-fold domains"/>
    <property type="match status" value="1"/>
</dbReference>
<organism evidence="2 3">
    <name type="scientific">Sphingomonas citri</name>
    <dbReference type="NCBI Taxonomy" id="2862499"/>
    <lineage>
        <taxon>Bacteria</taxon>
        <taxon>Pseudomonadati</taxon>
        <taxon>Pseudomonadota</taxon>
        <taxon>Alphaproteobacteria</taxon>
        <taxon>Sphingomonadales</taxon>
        <taxon>Sphingomonadaceae</taxon>
        <taxon>Sphingomonas</taxon>
    </lineage>
</organism>